<dbReference type="HOGENOM" id="CLU_3279310_0_0_1"/>
<sequence length="39" mass="4496">MSQAQDYECRSHHVDEQEPRIPGSSTRKLSPGLERWLNG</sequence>
<dbReference type="GeneTree" id="ENSGT00390000003161"/>
<evidence type="ECO:0000256" key="1">
    <source>
        <dbReference type="SAM" id="MobiDB-lite"/>
    </source>
</evidence>
<protein>
    <submittedName>
        <fullName evidence="2">Rho GTPase activating protein 39</fullName>
    </submittedName>
</protein>
<dbReference type="Proteomes" id="UP000000589">
    <property type="component" value="Chromosome 15"/>
</dbReference>
<organism evidence="2 4">
    <name type="scientific">Mus musculus</name>
    <name type="common">Mouse</name>
    <dbReference type="NCBI Taxonomy" id="10090"/>
    <lineage>
        <taxon>Eukaryota</taxon>
        <taxon>Metazoa</taxon>
        <taxon>Chordata</taxon>
        <taxon>Craniata</taxon>
        <taxon>Vertebrata</taxon>
        <taxon>Euteleostomi</taxon>
        <taxon>Mammalia</taxon>
        <taxon>Eutheria</taxon>
        <taxon>Euarchontoglires</taxon>
        <taxon>Glires</taxon>
        <taxon>Rodentia</taxon>
        <taxon>Myomorpha</taxon>
        <taxon>Muroidea</taxon>
        <taxon>Muridae</taxon>
        <taxon>Murinae</taxon>
        <taxon>Mus</taxon>
        <taxon>Mus</taxon>
    </lineage>
</organism>
<dbReference type="Antibodypedia" id="49512">
    <property type="antibodies" value="73 antibodies from 21 providers"/>
</dbReference>
<reference evidence="2" key="3">
    <citation type="submission" date="2025-08" db="UniProtKB">
        <authorList>
            <consortium name="Ensembl"/>
        </authorList>
    </citation>
    <scope>IDENTIFICATION</scope>
    <source>
        <strain evidence="2">C57BL/6J</strain>
    </source>
</reference>
<dbReference type="Bgee" id="ENSMUSG00000033697">
    <property type="expression patterns" value="Expressed in ear vesicle and 241 other cell types or tissues"/>
</dbReference>
<dbReference type="AlphaFoldDB" id="H3BLS4"/>
<feature type="compositionally biased region" description="Basic and acidic residues" evidence="1">
    <location>
        <begin position="7"/>
        <end position="19"/>
    </location>
</feature>
<dbReference type="VEuPathDB" id="HostDB:ENSMUSG00000033697"/>
<keyword evidence="4" id="KW-1185">Reference proteome</keyword>
<dbReference type="AGR" id="MGI:107858"/>
<evidence type="ECO:0000313" key="3">
    <source>
        <dbReference type="MGI" id="MGI:107858"/>
    </source>
</evidence>
<reference evidence="2" key="4">
    <citation type="submission" date="2025-09" db="UniProtKB">
        <authorList>
            <consortium name="Ensembl"/>
        </authorList>
    </citation>
    <scope>IDENTIFICATION</scope>
    <source>
        <strain evidence="2">C57BL/6J</strain>
    </source>
</reference>
<dbReference type="ExpressionAtlas" id="H3BLS4">
    <property type="expression patterns" value="baseline and differential"/>
</dbReference>
<reference evidence="2 4" key="2">
    <citation type="journal article" date="2011" name="PLoS Biol.">
        <title>Modernizing reference genome assemblies.</title>
        <authorList>
            <person name="Church D.M."/>
            <person name="Schneider V.A."/>
            <person name="Graves T."/>
            <person name="Auger K."/>
            <person name="Cunningham F."/>
            <person name="Bouk N."/>
            <person name="Chen H.C."/>
            <person name="Agarwala R."/>
            <person name="McLaren W.M."/>
            <person name="Ritchie G.R."/>
            <person name="Albracht D."/>
            <person name="Kremitzki M."/>
            <person name="Rock S."/>
            <person name="Kotkiewicz H."/>
            <person name="Kremitzki C."/>
            <person name="Wollam A."/>
            <person name="Trani L."/>
            <person name="Fulton L."/>
            <person name="Fulton R."/>
            <person name="Matthews L."/>
            <person name="Whitehead S."/>
            <person name="Chow W."/>
            <person name="Torrance J."/>
            <person name="Dunn M."/>
            <person name="Harden G."/>
            <person name="Threadgold G."/>
            <person name="Wood J."/>
            <person name="Collins J."/>
            <person name="Heath P."/>
            <person name="Griffiths G."/>
            <person name="Pelan S."/>
            <person name="Grafham D."/>
            <person name="Eichler E.E."/>
            <person name="Weinstock G."/>
            <person name="Mardis E.R."/>
            <person name="Wilson R.K."/>
            <person name="Howe K."/>
            <person name="Flicek P."/>
            <person name="Hubbard T."/>
        </authorList>
    </citation>
    <scope>NUCLEOTIDE SEQUENCE [LARGE SCALE GENOMIC DNA]</scope>
    <source>
        <strain evidence="2 4">C57BL/6J</strain>
    </source>
</reference>
<proteinExistence type="evidence at protein level"/>
<evidence type="ECO:0000313" key="2">
    <source>
        <dbReference type="Ensembl" id="ENSMUSP00000135896.3"/>
    </source>
</evidence>
<name>H3BLS4_MOUSE</name>
<accession>H3BLS4</accession>
<dbReference type="Ensembl" id="ENSMUST00000177026.3">
    <property type="protein sequence ID" value="ENSMUSP00000135896.3"/>
    <property type="gene ID" value="ENSMUSG00000033697.17"/>
</dbReference>
<keyword evidence="5 6" id="KW-1267">Proteomics identification</keyword>
<gene>
    <name evidence="2 3" type="primary">Arhgap39</name>
</gene>
<feature type="region of interest" description="Disordered" evidence="1">
    <location>
        <begin position="1"/>
        <end position="39"/>
    </location>
</feature>
<evidence type="ECO:0000313" key="4">
    <source>
        <dbReference type="Proteomes" id="UP000000589"/>
    </source>
</evidence>
<dbReference type="MGI" id="MGI:107858">
    <property type="gene designation" value="Arhgap39"/>
</dbReference>
<reference evidence="2 4" key="1">
    <citation type="journal article" date="2009" name="PLoS Biol.">
        <title>Lineage-specific biology revealed by a finished genome assembly of the mouse.</title>
        <authorList>
            <consortium name="Mouse Genome Sequencing Consortium"/>
            <person name="Church D.M."/>
            <person name="Goodstadt L."/>
            <person name="Hillier L.W."/>
            <person name="Zody M.C."/>
            <person name="Goldstein S."/>
            <person name="She X."/>
            <person name="Bult C.J."/>
            <person name="Agarwala R."/>
            <person name="Cherry J.L."/>
            <person name="DiCuccio M."/>
            <person name="Hlavina W."/>
            <person name="Kapustin Y."/>
            <person name="Meric P."/>
            <person name="Maglott D."/>
            <person name="Birtle Z."/>
            <person name="Marques A.C."/>
            <person name="Graves T."/>
            <person name="Zhou S."/>
            <person name="Teague B."/>
            <person name="Potamousis K."/>
            <person name="Churas C."/>
            <person name="Place M."/>
            <person name="Herschleb J."/>
            <person name="Runnheim R."/>
            <person name="Forrest D."/>
            <person name="Amos-Landgraf J."/>
            <person name="Schwartz D.C."/>
            <person name="Cheng Z."/>
            <person name="Lindblad-Toh K."/>
            <person name="Eichler E.E."/>
            <person name="Ponting C.P."/>
        </authorList>
    </citation>
    <scope>NUCLEOTIDE SEQUENCE [LARGE SCALE GENOMIC DNA]</scope>
    <source>
        <strain evidence="2 4">C57BL/6J</strain>
    </source>
</reference>
<dbReference type="ProteomicsDB" id="314715"/>
<evidence type="ECO:0007829" key="5">
    <source>
        <dbReference type="PeptideAtlas" id="H3BLS4"/>
    </source>
</evidence>
<evidence type="ECO:0007829" key="6">
    <source>
        <dbReference type="ProteomicsDB" id="H3BLS4"/>
    </source>
</evidence>